<dbReference type="Gene3D" id="2.80.10.50">
    <property type="match status" value="1"/>
</dbReference>
<dbReference type="EMBL" id="QRFF01000006">
    <property type="protein sequence ID" value="KAA3499381.1"/>
    <property type="molecule type" value="Genomic_DNA"/>
</dbReference>
<gene>
    <name evidence="3" type="ORF">DXM27_19755</name>
</gene>
<evidence type="ECO:0000313" key="3">
    <source>
        <dbReference type="EMBL" id="KAA3499381.1"/>
    </source>
</evidence>
<evidence type="ECO:0000313" key="4">
    <source>
        <dbReference type="Proteomes" id="UP000473658"/>
    </source>
</evidence>
<dbReference type="InterPro" id="IPR054586">
    <property type="entry name" value="MACPF_1_fungal"/>
</dbReference>
<comment type="caution">
    <text evidence="3">The sequence shown here is derived from an EMBL/GenBank/DDBJ whole genome shotgun (WGS) entry which is preliminary data.</text>
</comment>
<dbReference type="Pfam" id="PF22693">
    <property type="entry name" value="MACPF_1"/>
    <property type="match status" value="1"/>
</dbReference>
<dbReference type="Proteomes" id="UP000473658">
    <property type="component" value="Unassembled WGS sequence"/>
</dbReference>
<organism evidence="3 4">
    <name type="scientific">Rhizobium rhizogenes</name>
    <name type="common">Agrobacterium rhizogenes</name>
    <dbReference type="NCBI Taxonomy" id="359"/>
    <lineage>
        <taxon>Bacteria</taxon>
        <taxon>Pseudomonadati</taxon>
        <taxon>Pseudomonadota</taxon>
        <taxon>Alphaproteobacteria</taxon>
        <taxon>Hyphomicrobiales</taxon>
        <taxon>Rhizobiaceae</taxon>
        <taxon>Rhizobium/Agrobacterium group</taxon>
        <taxon>Rhizobium</taxon>
    </lineage>
</organism>
<accession>A0AA88JPA2</accession>
<evidence type="ECO:0000259" key="2">
    <source>
        <dbReference type="Pfam" id="PF22693"/>
    </source>
</evidence>
<name>A0AA88JPA2_RHIRH</name>
<feature type="region of interest" description="Disordered" evidence="1">
    <location>
        <begin position="346"/>
        <end position="369"/>
    </location>
</feature>
<dbReference type="InterPro" id="IPR035992">
    <property type="entry name" value="Ricin_B-like_lectins"/>
</dbReference>
<sequence length="965" mass="106293">MPGPQPAEPDEDEIEQKYEALNQRTRMHCLQEAELEVTEAERQLKVRAAQVQKEAADDRAAILSAVRTSTPDITSKLVEKMDEMSIANHEFTARDKTTLMNLANLQINDSQDFFDLTPAQREDLLDRVGFYRGVAIDQRASNQVQVGFRDVLRRPGAEALSAQPANIVVAKPLYRKPAFAGYFENYFAFSEEVHQNQKNGVTNLKFSLAVSAGVAVRGGLGVAVSSSRQSQEGAGGLQKQVFITSNFFLPRIELSFDDRKPCASQEFIDACREVMDDYQTIEGRFSALRKVLDAFGHFAPTMILVGGRLFATETRTYEGAQTTSEVTKRFAASVKANLKTVSANVEASVEGEDSSQDQASENSRKENQSATFHAMGGEGGLVQDAGGWIRSLSDYRRWSVVQREDLVPSINLLPADLRDACWSILGEFAARSTKRDLLYRENAAFIFYGEYGDRLGNLAAETWFLAENAAHLCGLTISQVPPTDGGSIGLVEIIPSDTQAWRMSPEGHLIAFVTRPAGLKGRGATAEFAISIGEAEAGSKQAELPVLLKQVGMAEHQQWAYSGAGTFTSTTMKGNYVLAVNQAKRLVARPQAKSANATEIWNLTEITPSLDLKTFAQLPSTKPDGLFKLGSRDNKMVLSVQDAECVSKIAPDIGSRVVMLPDLGGAHQVWTMGGDGVITSRIKAVDGDVESELLLTADSNGQLCARTRAASERQRWALTSEGYLKPITETSKVATSGTANNMHGQSYPVSLEEQADTDRQRWSAVMTADAGRSFTQDFPRDTSVFPYSIYSFCSLPIPVRGKVRGLRFKAYNRGRTRDGWGLKCELYVQRTGSSTCQWVYEEREPDEADPEQSAYIWSDKAQGKCFIQNSLLYLPSHPISEMRFAFVPGTTILSPMYRYDGHAEWIAPMSSRSDTLRDADQLVVAQKGVIADAAKDVIGIGFYREEKVNFLAPRILLADRIPSDR</sequence>
<protein>
    <recommendedName>
        <fullName evidence="2">MACPF-like domain-containing protein</fullName>
    </recommendedName>
</protein>
<proteinExistence type="predicted"/>
<dbReference type="PROSITE" id="PS50231">
    <property type="entry name" value="RICIN_B_LECTIN"/>
    <property type="match status" value="1"/>
</dbReference>
<dbReference type="SUPFAM" id="SSF50370">
    <property type="entry name" value="Ricin B-like lectins"/>
    <property type="match status" value="2"/>
</dbReference>
<feature type="domain" description="MACPF-like" evidence="2">
    <location>
        <begin position="249"/>
        <end position="418"/>
    </location>
</feature>
<evidence type="ECO:0000256" key="1">
    <source>
        <dbReference type="SAM" id="MobiDB-lite"/>
    </source>
</evidence>
<dbReference type="RefSeq" id="WP_149900708.1">
    <property type="nucleotide sequence ID" value="NZ_QRFF01000006.1"/>
</dbReference>
<dbReference type="AlphaFoldDB" id="A0AA88JPA2"/>
<dbReference type="CDD" id="cd00161">
    <property type="entry name" value="beta-trefoil_Ricin-like"/>
    <property type="match status" value="1"/>
</dbReference>
<reference evidence="3 4" key="1">
    <citation type="submission" date="2018-08" db="EMBL/GenBank/DDBJ databases">
        <title>Crown Gall in kiwifruit.</title>
        <authorList>
            <person name="Visnovsky S.B."/>
            <person name="Pitman A.R."/>
        </authorList>
    </citation>
    <scope>NUCLEOTIDE SEQUENCE [LARGE SCALE GENOMIC DNA]</scope>
    <source>
        <strain evidence="3 4">SBV_302_78_2</strain>
    </source>
</reference>